<dbReference type="Pfam" id="PF11913">
    <property type="entry name" value="DUF3431"/>
    <property type="match status" value="1"/>
</dbReference>
<dbReference type="PANTHER" id="PTHR37490">
    <property type="entry name" value="EXPRESSED PROTEIN"/>
    <property type="match status" value="1"/>
</dbReference>
<sequence>MQSPDRVIVMGKLEKEDTTWVTERLPNWQNVIYTVDNDTAPMHTKINKGHEANPYLTYIVEHYDRLPSTIVFLHSHEKGYPEAWHIDNRNYDNVQSVQNLNVDFVQRNGYANLRCNGNPGCPAEVQPFRDPPESHRVVEHAMAGAWLELFGNRDVPHLIGVPCCGQFAVSRNQVLKRPLEEYSKFLAWIEDTPLDDEISGRVFEYLWHIIFGMDPVYCPSLEKCYADVYGG</sequence>
<comment type="caution">
    <text evidence="1">The sequence shown here is derived from an EMBL/GenBank/DDBJ whole genome shotgun (WGS) entry which is preliminary data.</text>
</comment>
<dbReference type="PANTHER" id="PTHR37490:SF2">
    <property type="match status" value="1"/>
</dbReference>
<gene>
    <name evidence="1" type="ORF">GQ43DRAFT_367932</name>
</gene>
<dbReference type="Proteomes" id="UP000799536">
    <property type="component" value="Unassembled WGS sequence"/>
</dbReference>
<organism evidence="1 2">
    <name type="scientific">Delitschia confertaspora ATCC 74209</name>
    <dbReference type="NCBI Taxonomy" id="1513339"/>
    <lineage>
        <taxon>Eukaryota</taxon>
        <taxon>Fungi</taxon>
        <taxon>Dikarya</taxon>
        <taxon>Ascomycota</taxon>
        <taxon>Pezizomycotina</taxon>
        <taxon>Dothideomycetes</taxon>
        <taxon>Pleosporomycetidae</taxon>
        <taxon>Pleosporales</taxon>
        <taxon>Delitschiaceae</taxon>
        <taxon>Delitschia</taxon>
    </lineage>
</organism>
<dbReference type="InterPro" id="IPR021838">
    <property type="entry name" value="DUF3431"/>
</dbReference>
<proteinExistence type="predicted"/>
<accession>A0A9P4JPU4</accession>
<dbReference type="AlphaFoldDB" id="A0A9P4JPU4"/>
<dbReference type="EMBL" id="ML993917">
    <property type="protein sequence ID" value="KAF2202995.1"/>
    <property type="molecule type" value="Genomic_DNA"/>
</dbReference>
<reference evidence="1" key="1">
    <citation type="journal article" date="2020" name="Stud. Mycol.">
        <title>101 Dothideomycetes genomes: a test case for predicting lifestyles and emergence of pathogens.</title>
        <authorList>
            <person name="Haridas S."/>
            <person name="Albert R."/>
            <person name="Binder M."/>
            <person name="Bloem J."/>
            <person name="Labutti K."/>
            <person name="Salamov A."/>
            <person name="Andreopoulos B."/>
            <person name="Baker S."/>
            <person name="Barry K."/>
            <person name="Bills G."/>
            <person name="Bluhm B."/>
            <person name="Cannon C."/>
            <person name="Castanera R."/>
            <person name="Culley D."/>
            <person name="Daum C."/>
            <person name="Ezra D."/>
            <person name="Gonzalez J."/>
            <person name="Henrissat B."/>
            <person name="Kuo A."/>
            <person name="Liang C."/>
            <person name="Lipzen A."/>
            <person name="Lutzoni F."/>
            <person name="Magnuson J."/>
            <person name="Mondo S."/>
            <person name="Nolan M."/>
            <person name="Ohm R."/>
            <person name="Pangilinan J."/>
            <person name="Park H.-J."/>
            <person name="Ramirez L."/>
            <person name="Alfaro M."/>
            <person name="Sun H."/>
            <person name="Tritt A."/>
            <person name="Yoshinaga Y."/>
            <person name="Zwiers L.-H."/>
            <person name="Turgeon B."/>
            <person name="Goodwin S."/>
            <person name="Spatafora J."/>
            <person name="Crous P."/>
            <person name="Grigoriev I."/>
        </authorList>
    </citation>
    <scope>NUCLEOTIDE SEQUENCE</scope>
    <source>
        <strain evidence="1">ATCC 74209</strain>
    </source>
</reference>
<protein>
    <submittedName>
        <fullName evidence="1">Uncharacterized protein</fullName>
    </submittedName>
</protein>
<name>A0A9P4JPU4_9PLEO</name>
<evidence type="ECO:0000313" key="2">
    <source>
        <dbReference type="Proteomes" id="UP000799536"/>
    </source>
</evidence>
<dbReference type="OrthoDB" id="426718at2759"/>
<evidence type="ECO:0000313" key="1">
    <source>
        <dbReference type="EMBL" id="KAF2202995.1"/>
    </source>
</evidence>
<keyword evidence="2" id="KW-1185">Reference proteome</keyword>